<protein>
    <recommendedName>
        <fullName evidence="10">intramembrane prenyl-peptidase Rce1</fullName>
        <ecNumber evidence="10">3.4.26.1</ecNumber>
    </recommendedName>
</protein>
<evidence type="ECO:0000256" key="1">
    <source>
        <dbReference type="ARBA" id="ARBA00004477"/>
    </source>
</evidence>
<evidence type="ECO:0000256" key="5">
    <source>
        <dbReference type="ARBA" id="ARBA00022801"/>
    </source>
</evidence>
<evidence type="ECO:0000256" key="4">
    <source>
        <dbReference type="ARBA" id="ARBA00022692"/>
    </source>
</evidence>
<sequence length="313" mass="33823">MPSITKLLTDMLYKKEAEAPPPITTSTAVSLLVLYTLLYVAPFYLSPKTRPSPTLSRDAPHVIRARIASVTLTCAAASLTTLAVLTRVGGHGLGAALHELGCWPAGLGEALRALLLTALLFLGPLFESLVVEGGWRDWATLEPAKEVLRDITAWRNIVAVEILFRSASVPLMVLARTPLARTILVSPLVFGLAHVHHLYEFRVTHPGVPLAAALLRSLFQLGYTTLFGAYATLVFLRSGSLLAVFAVHVLCNCMGLPRVWGWVEGWDRGPGGGPVALGRGWSVAYYLLLVVGAVAWWRQLWALTESGNALVAM</sequence>
<comment type="subcellular location">
    <subcellularLocation>
        <location evidence="1">Endoplasmic reticulum membrane</location>
        <topology evidence="1">Multi-pass membrane protein</topology>
    </subcellularLocation>
</comment>
<keyword evidence="3" id="KW-0645">Protease</keyword>
<evidence type="ECO:0000313" key="13">
    <source>
        <dbReference type="EMBL" id="KKY38621.1"/>
    </source>
</evidence>
<keyword evidence="7 11" id="KW-1133">Transmembrane helix</keyword>
<evidence type="ECO:0000256" key="7">
    <source>
        <dbReference type="ARBA" id="ARBA00022989"/>
    </source>
</evidence>
<comment type="similarity">
    <text evidence="2">Belongs to the peptidase U48 family.</text>
</comment>
<dbReference type="InterPro" id="IPR003675">
    <property type="entry name" value="Rce1/LyrA-like_dom"/>
</dbReference>
<dbReference type="EC" id="3.4.26.1" evidence="10"/>
<comment type="catalytic activity">
    <reaction evidence="9">
        <text>Hydrolyzes the peptide bond -P2-(S-farnesyl or geranylgeranyl)C-P1'-P2'-P3'-COOH where P1' and P2' are amino acids with aliphatic sidechains and P3' is any C-terminal residue.</text>
        <dbReference type="EC" id="3.4.26.1"/>
    </reaction>
</comment>
<keyword evidence="4 11" id="KW-0812">Transmembrane</keyword>
<feature type="transmembrane region" description="Helical" evidence="11">
    <location>
        <begin position="280"/>
        <end position="297"/>
    </location>
</feature>
<evidence type="ECO:0000256" key="6">
    <source>
        <dbReference type="ARBA" id="ARBA00022824"/>
    </source>
</evidence>
<evidence type="ECO:0000256" key="3">
    <source>
        <dbReference type="ARBA" id="ARBA00022670"/>
    </source>
</evidence>
<feature type="transmembrane region" description="Helical" evidence="11">
    <location>
        <begin position="28"/>
        <end position="46"/>
    </location>
</feature>
<feature type="transmembrane region" description="Helical" evidence="11">
    <location>
        <begin position="110"/>
        <end position="131"/>
    </location>
</feature>
<keyword evidence="5" id="KW-0378">Hydrolase</keyword>
<reference evidence="13 14" key="1">
    <citation type="submission" date="2015-05" db="EMBL/GenBank/DDBJ databases">
        <title>Distinctive expansion of gene families associated with plant cell wall degradation and secondary metabolism in the genomes of grapevine trunk pathogens.</title>
        <authorList>
            <person name="Lawrence D.P."/>
            <person name="Travadon R."/>
            <person name="Rolshausen P.E."/>
            <person name="Baumgartner K."/>
        </authorList>
    </citation>
    <scope>NUCLEOTIDE SEQUENCE [LARGE SCALE GENOMIC DNA]</scope>
    <source>
        <strain evidence="13">DA912</strain>
    </source>
</reference>
<evidence type="ECO:0000259" key="12">
    <source>
        <dbReference type="Pfam" id="PF02517"/>
    </source>
</evidence>
<feature type="domain" description="CAAX prenyl protease 2/Lysostaphin resistance protein A-like" evidence="12">
    <location>
        <begin position="158"/>
        <end position="254"/>
    </location>
</feature>
<accession>A0A0G2FX57</accession>
<evidence type="ECO:0000256" key="9">
    <source>
        <dbReference type="ARBA" id="ARBA00047280"/>
    </source>
</evidence>
<keyword evidence="14" id="KW-1185">Reference proteome</keyword>
<evidence type="ECO:0000256" key="8">
    <source>
        <dbReference type="ARBA" id="ARBA00023136"/>
    </source>
</evidence>
<name>A0A0G2FX57_9PEZI</name>
<keyword evidence="8 11" id="KW-0472">Membrane</keyword>
<evidence type="ECO:0000256" key="2">
    <source>
        <dbReference type="ARBA" id="ARBA00006897"/>
    </source>
</evidence>
<reference evidence="13 14" key="2">
    <citation type="submission" date="2015-05" db="EMBL/GenBank/DDBJ databases">
        <authorList>
            <person name="Morales-Cruz A."/>
            <person name="Amrine K.C."/>
            <person name="Cantu D."/>
        </authorList>
    </citation>
    <scope>NUCLEOTIDE SEQUENCE [LARGE SCALE GENOMIC DNA]</scope>
    <source>
        <strain evidence="13">DA912</strain>
    </source>
</reference>
<dbReference type="InterPro" id="IPR039731">
    <property type="entry name" value="Rce1"/>
</dbReference>
<dbReference type="PANTHER" id="PTHR13046:SF0">
    <property type="entry name" value="CAAX PRENYL PROTEASE 2"/>
    <property type="match status" value="1"/>
</dbReference>
<feature type="transmembrane region" description="Helical" evidence="11">
    <location>
        <begin position="241"/>
        <end position="260"/>
    </location>
</feature>
<feature type="transmembrane region" description="Helical" evidence="11">
    <location>
        <begin position="218"/>
        <end position="236"/>
    </location>
</feature>
<dbReference type="EMBL" id="LCUC01000052">
    <property type="protein sequence ID" value="KKY38621.1"/>
    <property type="molecule type" value="Genomic_DNA"/>
</dbReference>
<dbReference type="GO" id="GO:0004222">
    <property type="term" value="F:metalloendopeptidase activity"/>
    <property type="evidence" value="ECO:0007669"/>
    <property type="project" value="InterPro"/>
</dbReference>
<proteinExistence type="inferred from homology"/>
<dbReference type="GO" id="GO:0071586">
    <property type="term" value="P:CAAX-box protein processing"/>
    <property type="evidence" value="ECO:0007669"/>
    <property type="project" value="InterPro"/>
</dbReference>
<dbReference type="PANTHER" id="PTHR13046">
    <property type="entry name" value="PROTEASE U48 CAAX PRENYL PROTEASE RCE1"/>
    <property type="match status" value="1"/>
</dbReference>
<dbReference type="GO" id="GO:0005789">
    <property type="term" value="C:endoplasmic reticulum membrane"/>
    <property type="evidence" value="ECO:0007669"/>
    <property type="project" value="UniProtKB-SubCell"/>
</dbReference>
<dbReference type="OrthoDB" id="271604at2759"/>
<dbReference type="AlphaFoldDB" id="A0A0G2FX57"/>
<evidence type="ECO:0000256" key="11">
    <source>
        <dbReference type="SAM" id="Phobius"/>
    </source>
</evidence>
<organism evidence="13 14">
    <name type="scientific">Diaporthe ampelina</name>
    <dbReference type="NCBI Taxonomy" id="1214573"/>
    <lineage>
        <taxon>Eukaryota</taxon>
        <taxon>Fungi</taxon>
        <taxon>Dikarya</taxon>
        <taxon>Ascomycota</taxon>
        <taxon>Pezizomycotina</taxon>
        <taxon>Sordariomycetes</taxon>
        <taxon>Sordariomycetidae</taxon>
        <taxon>Diaporthales</taxon>
        <taxon>Diaporthaceae</taxon>
        <taxon>Diaporthe</taxon>
    </lineage>
</organism>
<gene>
    <name evidence="13" type="ORF">UCDDA912_g01313</name>
</gene>
<comment type="caution">
    <text evidence="13">The sequence shown here is derived from an EMBL/GenBank/DDBJ whole genome shotgun (WGS) entry which is preliminary data.</text>
</comment>
<dbReference type="Proteomes" id="UP000034680">
    <property type="component" value="Unassembled WGS sequence"/>
</dbReference>
<evidence type="ECO:0000313" key="14">
    <source>
        <dbReference type="Proteomes" id="UP000034680"/>
    </source>
</evidence>
<evidence type="ECO:0000256" key="10">
    <source>
        <dbReference type="ARBA" id="ARBA00049729"/>
    </source>
</evidence>
<dbReference type="STRING" id="1214573.A0A0G2FX57"/>
<keyword evidence="6" id="KW-0256">Endoplasmic reticulum</keyword>
<dbReference type="Pfam" id="PF02517">
    <property type="entry name" value="Rce1-like"/>
    <property type="match status" value="1"/>
</dbReference>
<feature type="transmembrane region" description="Helical" evidence="11">
    <location>
        <begin position="179"/>
        <end position="198"/>
    </location>
</feature>
<feature type="transmembrane region" description="Helical" evidence="11">
    <location>
        <begin position="67"/>
        <end position="90"/>
    </location>
</feature>